<evidence type="ECO:0000313" key="2">
    <source>
        <dbReference type="Proteomes" id="UP000190626"/>
    </source>
</evidence>
<dbReference type="AlphaFoldDB" id="A0A1V4HMT4"/>
<accession>A0A1V4HMT4</accession>
<name>A0A1V4HMT4_9BACL</name>
<dbReference type="Pfam" id="PF00106">
    <property type="entry name" value="adh_short"/>
    <property type="match status" value="1"/>
</dbReference>
<protein>
    <submittedName>
        <fullName evidence="1">Short-chain dehydrogenase</fullName>
    </submittedName>
</protein>
<dbReference type="OrthoDB" id="5786478at2"/>
<dbReference type="GO" id="GO:0016491">
    <property type="term" value="F:oxidoreductase activity"/>
    <property type="evidence" value="ECO:0007669"/>
    <property type="project" value="TreeGrafter"/>
</dbReference>
<sequence length="239" mass="25987">MASVVCVTGTDRGVGLALTKLLLEAGCCVYAGSYLPANEEHERLAEKYPGKLHSFVLDIGNDASVEAAAKLIMKQTDGLDLLINNAGILGDIHRTIEDELDFEDMQQVFNVTALGAIRMANALFEPIMKGGKLIVNISSEAGSIGQSYRDSWFGYCMAKAALNMGSSIIHNKMKKDGGRVLLIHPGWVQSYMSGTLDTSARFTPDEAAAHIVNRIESCKHFILDKPLYVEAHSGNEIPW</sequence>
<proteinExistence type="predicted"/>
<organism evidence="1 2">
    <name type="scientific">Paenibacillus ferrarius</name>
    <dbReference type="NCBI Taxonomy" id="1469647"/>
    <lineage>
        <taxon>Bacteria</taxon>
        <taxon>Bacillati</taxon>
        <taxon>Bacillota</taxon>
        <taxon>Bacilli</taxon>
        <taxon>Bacillales</taxon>
        <taxon>Paenibacillaceae</taxon>
        <taxon>Paenibacillus</taxon>
    </lineage>
</organism>
<gene>
    <name evidence="1" type="ORF">BC351_21875</name>
</gene>
<reference evidence="2" key="1">
    <citation type="submission" date="2016-07" db="EMBL/GenBank/DDBJ databases">
        <authorList>
            <person name="Florea S."/>
            <person name="Webb J.S."/>
            <person name="Jaromczyk J."/>
            <person name="Schardl C.L."/>
        </authorList>
    </citation>
    <scope>NUCLEOTIDE SEQUENCE [LARGE SCALE GENOMIC DNA]</scope>
    <source>
        <strain evidence="2">CY1</strain>
    </source>
</reference>
<dbReference type="PRINTS" id="PR00081">
    <property type="entry name" value="GDHRDH"/>
</dbReference>
<dbReference type="InterPro" id="IPR051468">
    <property type="entry name" value="Fungal_SecMetab_SDRs"/>
</dbReference>
<evidence type="ECO:0000313" key="1">
    <source>
        <dbReference type="EMBL" id="OPH58987.1"/>
    </source>
</evidence>
<comment type="caution">
    <text evidence="1">The sequence shown here is derived from an EMBL/GenBank/DDBJ whole genome shotgun (WGS) entry which is preliminary data.</text>
</comment>
<dbReference type="InterPro" id="IPR036291">
    <property type="entry name" value="NAD(P)-bd_dom_sf"/>
</dbReference>
<dbReference type="PANTHER" id="PTHR43544">
    <property type="entry name" value="SHORT-CHAIN DEHYDROGENASE/REDUCTASE"/>
    <property type="match status" value="1"/>
</dbReference>
<dbReference type="Proteomes" id="UP000190626">
    <property type="component" value="Unassembled WGS sequence"/>
</dbReference>
<dbReference type="InterPro" id="IPR002347">
    <property type="entry name" value="SDR_fam"/>
</dbReference>
<dbReference type="Gene3D" id="3.40.50.720">
    <property type="entry name" value="NAD(P)-binding Rossmann-like Domain"/>
    <property type="match status" value="1"/>
</dbReference>
<dbReference type="SUPFAM" id="SSF51735">
    <property type="entry name" value="NAD(P)-binding Rossmann-fold domains"/>
    <property type="match status" value="1"/>
</dbReference>
<keyword evidence="2" id="KW-1185">Reference proteome</keyword>
<dbReference type="STRING" id="1469647.BC351_21875"/>
<dbReference type="GO" id="GO:0005737">
    <property type="term" value="C:cytoplasm"/>
    <property type="evidence" value="ECO:0007669"/>
    <property type="project" value="TreeGrafter"/>
</dbReference>
<dbReference type="PANTHER" id="PTHR43544:SF12">
    <property type="entry name" value="NAD(P)-BINDING ROSSMANN-FOLD SUPERFAMILY PROTEIN"/>
    <property type="match status" value="1"/>
</dbReference>
<dbReference type="RefSeq" id="WP_079411384.1">
    <property type="nucleotide sequence ID" value="NZ_MBTG01000008.1"/>
</dbReference>
<dbReference type="EMBL" id="MBTG01000008">
    <property type="protein sequence ID" value="OPH58987.1"/>
    <property type="molecule type" value="Genomic_DNA"/>
</dbReference>